<dbReference type="PANTHER" id="PTHR35908">
    <property type="entry name" value="HYPOTHETICAL FUSION PROTEIN"/>
    <property type="match status" value="1"/>
</dbReference>
<name>A0AAC9L8L2_9PSEU</name>
<dbReference type="EMBL" id="CP016076">
    <property type="protein sequence ID" value="APU13398.1"/>
    <property type="molecule type" value="Genomic_DNA"/>
</dbReference>
<dbReference type="InterPro" id="IPR029068">
    <property type="entry name" value="Glyas_Bleomycin-R_OHBP_Dase"/>
</dbReference>
<dbReference type="PANTHER" id="PTHR35908:SF1">
    <property type="entry name" value="CONSERVED PROTEIN"/>
    <property type="match status" value="1"/>
</dbReference>
<proteinExistence type="predicted"/>
<accession>A0AAC9L8L2</accession>
<keyword evidence="3" id="KW-1185">Reference proteome</keyword>
<dbReference type="KEGG" id="acad:UA74_06625"/>
<dbReference type="SUPFAM" id="SSF54593">
    <property type="entry name" value="Glyoxalase/Bleomycin resistance protein/Dihydroxybiphenyl dioxygenase"/>
    <property type="match status" value="1"/>
</dbReference>
<dbReference type="Gene3D" id="3.10.180.10">
    <property type="entry name" value="2,3-Dihydroxybiphenyl 1,2-Dioxygenase, domain 1"/>
    <property type="match status" value="1"/>
</dbReference>
<dbReference type="InterPro" id="IPR041581">
    <property type="entry name" value="Glyoxalase_6"/>
</dbReference>
<sequence length="152" mass="16766">MQWAASIPCSRIADVIRLHDIVVDCARPAALARFWAAALDDYEVAPYDEEELARLRAEGIDDPEDDPLVLVEPRADGGPRLFFQLVPEPKIAKNRLHLDLRCDDLSAGADRLIKLGARVLSRTDDWIVLGDPEDNEFCLGAETDAEAVSSPS</sequence>
<evidence type="ECO:0000259" key="1">
    <source>
        <dbReference type="Pfam" id="PF18029"/>
    </source>
</evidence>
<feature type="domain" description="Glyoxalase-like" evidence="1">
    <location>
        <begin position="21"/>
        <end position="139"/>
    </location>
</feature>
<protein>
    <recommendedName>
        <fullName evidence="1">Glyoxalase-like domain-containing protein</fullName>
    </recommendedName>
</protein>
<gene>
    <name evidence="2" type="ORF">UA74_06625</name>
</gene>
<evidence type="ECO:0000313" key="3">
    <source>
        <dbReference type="Proteomes" id="UP000185511"/>
    </source>
</evidence>
<evidence type="ECO:0000313" key="2">
    <source>
        <dbReference type="EMBL" id="APU13398.1"/>
    </source>
</evidence>
<reference evidence="3" key="1">
    <citation type="submission" date="2016-06" db="EMBL/GenBank/DDBJ databases">
        <title>Complete genome sequence of Actinoalloteichus fjordicus DSM 46855 (=ADI127-17), type strain of the new species Actinoalloteichus fjordicus.</title>
        <authorList>
            <person name="Ruckert C."/>
            <person name="Nouioui I."/>
            <person name="Willmese J."/>
            <person name="van Wezel G."/>
            <person name="Klenk H.-P."/>
            <person name="Kalinowski J."/>
            <person name="Zotchev S.B."/>
        </authorList>
    </citation>
    <scope>NUCLEOTIDE SEQUENCE [LARGE SCALE GENOMIC DNA]</scope>
    <source>
        <strain evidence="3">ADI127-7</strain>
    </source>
</reference>
<dbReference type="Proteomes" id="UP000185511">
    <property type="component" value="Chromosome"/>
</dbReference>
<organism evidence="2 3">
    <name type="scientific">Actinoalloteichus fjordicus</name>
    <dbReference type="NCBI Taxonomy" id="1612552"/>
    <lineage>
        <taxon>Bacteria</taxon>
        <taxon>Bacillati</taxon>
        <taxon>Actinomycetota</taxon>
        <taxon>Actinomycetes</taxon>
        <taxon>Pseudonocardiales</taxon>
        <taxon>Pseudonocardiaceae</taxon>
        <taxon>Actinoalloteichus</taxon>
    </lineage>
</organism>
<dbReference type="AlphaFoldDB" id="A0AAC9L8L2"/>
<dbReference type="Pfam" id="PF18029">
    <property type="entry name" value="Glyoxalase_6"/>
    <property type="match status" value="1"/>
</dbReference>